<name>A0A9Q0ZVK7_SALPP</name>
<comment type="caution">
    <text evidence="1">The sequence shown here is derived from an EMBL/GenBank/DDBJ whole genome shotgun (WGS) entry which is preliminary data.</text>
</comment>
<dbReference type="EMBL" id="JAPFFK010000008">
    <property type="protein sequence ID" value="KAJ6748167.1"/>
    <property type="molecule type" value="Genomic_DNA"/>
</dbReference>
<proteinExistence type="predicted"/>
<reference evidence="1" key="1">
    <citation type="submission" date="2022-11" db="EMBL/GenBank/DDBJ databases">
        <authorList>
            <person name="Hyden B.L."/>
            <person name="Feng K."/>
            <person name="Yates T."/>
            <person name="Jawdy S."/>
            <person name="Smart L.B."/>
            <person name="Muchero W."/>
        </authorList>
    </citation>
    <scope>NUCLEOTIDE SEQUENCE</scope>
    <source>
        <tissue evidence="1">Shoot tip</tissue>
    </source>
</reference>
<reference evidence="1" key="2">
    <citation type="journal article" date="2023" name="Int. J. Mol. Sci.">
        <title>De Novo Assembly and Annotation of 11 Diverse Shrub Willow (Salix) Genomes Reveals Novel Gene Organization in Sex-Linked Regions.</title>
        <authorList>
            <person name="Hyden B."/>
            <person name="Feng K."/>
            <person name="Yates T.B."/>
            <person name="Jawdy S."/>
            <person name="Cereghino C."/>
            <person name="Smart L.B."/>
            <person name="Muchero W."/>
        </authorList>
    </citation>
    <scope>NUCLEOTIDE SEQUENCE</scope>
    <source>
        <tissue evidence="1">Shoot tip</tissue>
    </source>
</reference>
<keyword evidence="2" id="KW-1185">Reference proteome</keyword>
<accession>A0A9Q0ZVK7</accession>
<evidence type="ECO:0000313" key="1">
    <source>
        <dbReference type="EMBL" id="KAJ6748167.1"/>
    </source>
</evidence>
<protein>
    <submittedName>
        <fullName evidence="1">Uncharacterized protein</fullName>
    </submittedName>
</protein>
<sequence>MKAKTPPPTGSKKRIAIRTALQHHSPNCVTILFQKPHAATILTTTIITCKLKKENRFFIKNKTCS</sequence>
<dbReference type="Proteomes" id="UP001151532">
    <property type="component" value="Chromosome 12"/>
</dbReference>
<organism evidence="1 2">
    <name type="scientific">Salix purpurea</name>
    <name type="common">Purple osier willow</name>
    <dbReference type="NCBI Taxonomy" id="77065"/>
    <lineage>
        <taxon>Eukaryota</taxon>
        <taxon>Viridiplantae</taxon>
        <taxon>Streptophyta</taxon>
        <taxon>Embryophyta</taxon>
        <taxon>Tracheophyta</taxon>
        <taxon>Spermatophyta</taxon>
        <taxon>Magnoliopsida</taxon>
        <taxon>eudicotyledons</taxon>
        <taxon>Gunneridae</taxon>
        <taxon>Pentapetalae</taxon>
        <taxon>rosids</taxon>
        <taxon>fabids</taxon>
        <taxon>Malpighiales</taxon>
        <taxon>Salicaceae</taxon>
        <taxon>Saliceae</taxon>
        <taxon>Salix</taxon>
    </lineage>
</organism>
<dbReference type="AlphaFoldDB" id="A0A9Q0ZVK7"/>
<feature type="non-terminal residue" evidence="1">
    <location>
        <position position="65"/>
    </location>
</feature>
<evidence type="ECO:0000313" key="2">
    <source>
        <dbReference type="Proteomes" id="UP001151532"/>
    </source>
</evidence>
<gene>
    <name evidence="1" type="ORF">OIU79_029319</name>
</gene>